<dbReference type="Proteomes" id="UP000224877">
    <property type="component" value="Segment"/>
</dbReference>
<protein>
    <submittedName>
        <fullName evidence="1">Uncharacterized protein</fullName>
    </submittedName>
</protein>
<accession>A0A1B4XX72</accession>
<sequence length="297" mass="35188">MTRDEALDHIGQISIDIYETGTQKLTLLKVHKQCYIINNTGRKFADYARYCDVDSRGDLEGVLDYLDVKHNFFVKRAIRKIFKRVEYSINELPTSKVIEILLLNGFVVEAYALTIYYGLELKTINISQPQIHIPEALRKLHKDNHYMMYDLISDKSIIQHIIYNVESFEEFEFIDSHIRLREFDIKDVYTKRSRNDFAEKIIPMYKFRFDFNSMLKKYSIGDELLLKYCLSNSTYEEVNRLFKEVFKKEGVNGLNHLLNVTESLEMGQMYKDELGEELLSEFPNELKFLKIFTNETK</sequence>
<name>A0A1B4XX72_9CAUD</name>
<evidence type="ECO:0000313" key="2">
    <source>
        <dbReference type="Proteomes" id="UP000224877"/>
    </source>
</evidence>
<proteinExistence type="predicted"/>
<organism evidence="1 2">
    <name type="scientific">Tenacibaculum phage pT24</name>
    <dbReference type="NCBI Taxonomy" id="1880590"/>
    <lineage>
        <taxon>Viruses</taxon>
        <taxon>Duplodnaviria</taxon>
        <taxon>Heunggongvirae</taxon>
        <taxon>Uroviricota</taxon>
        <taxon>Caudoviricetes</taxon>
        <taxon>Kungbxnavirus</taxon>
        <taxon>Kungbxnavirus pT24</taxon>
    </lineage>
</organism>
<keyword evidence="2" id="KW-1185">Reference proteome</keyword>
<dbReference type="EMBL" id="LC168164">
    <property type="protein sequence ID" value="BAV39410.1"/>
    <property type="molecule type" value="Genomic_DNA"/>
</dbReference>
<gene>
    <name evidence="1" type="ORF">BPT24_292</name>
</gene>
<reference evidence="1 2" key="1">
    <citation type="submission" date="2016-07" db="EMBL/GenBank/DDBJ databases">
        <title>Characterization of three bacteriophages infecting bacteria isolated from shrimp culture pond water.</title>
        <authorList>
            <person name="Khoa H.V."/>
        </authorList>
    </citation>
    <scope>NUCLEOTIDE SEQUENCE [LARGE SCALE GENOMIC DNA]</scope>
</reference>
<evidence type="ECO:0000313" key="1">
    <source>
        <dbReference type="EMBL" id="BAV39410.1"/>
    </source>
</evidence>